<dbReference type="Pfam" id="PF05513">
    <property type="entry name" value="TraA"/>
    <property type="match status" value="1"/>
</dbReference>
<protein>
    <recommendedName>
        <fullName evidence="4">Pilin</fullName>
    </recommendedName>
</protein>
<comment type="similarity">
    <text evidence="3">Belongs to the TraA family.</text>
</comment>
<dbReference type="GO" id="GO:0005886">
    <property type="term" value="C:plasma membrane"/>
    <property type="evidence" value="ECO:0007669"/>
    <property type="project" value="UniProtKB-SubCell"/>
</dbReference>
<keyword evidence="7" id="KW-0964">Secreted</keyword>
<evidence type="ECO:0000313" key="13">
    <source>
        <dbReference type="Proteomes" id="UP000222168"/>
    </source>
</evidence>
<gene>
    <name evidence="12" type="primary">traA</name>
    <name evidence="12" type="ORF">Xish_03669</name>
</gene>
<keyword evidence="5" id="KW-1003">Cell membrane</keyword>
<keyword evidence="8" id="KW-0184">Conjugation</keyword>
<dbReference type="EMBL" id="NJAK01000003">
    <property type="protein sequence ID" value="PHM59550.1"/>
    <property type="molecule type" value="Genomic_DNA"/>
</dbReference>
<dbReference type="SMR" id="A0A2D0K865"/>
<dbReference type="GO" id="GO:0005576">
    <property type="term" value="C:extracellular region"/>
    <property type="evidence" value="ECO:0007669"/>
    <property type="project" value="UniProtKB-SubCell"/>
</dbReference>
<dbReference type="AlphaFoldDB" id="A0A2D0K865"/>
<name>A0A2D0K865_9GAMM</name>
<keyword evidence="6" id="KW-0997">Cell inner membrane</keyword>
<evidence type="ECO:0000256" key="10">
    <source>
        <dbReference type="ARBA" id="ARBA00026027"/>
    </source>
</evidence>
<feature type="transmembrane region" description="Helical" evidence="11">
    <location>
        <begin position="62"/>
        <end position="80"/>
    </location>
</feature>
<proteinExistence type="inferred from homology"/>
<keyword evidence="11" id="KW-1133">Transmembrane helix</keyword>
<dbReference type="Proteomes" id="UP000222168">
    <property type="component" value="Unassembled WGS sequence"/>
</dbReference>
<evidence type="ECO:0000256" key="11">
    <source>
        <dbReference type="SAM" id="Phobius"/>
    </source>
</evidence>
<evidence type="ECO:0000256" key="2">
    <source>
        <dbReference type="ARBA" id="ARBA00004613"/>
    </source>
</evidence>
<dbReference type="OrthoDB" id="6540644at2"/>
<dbReference type="InterPro" id="IPR008873">
    <property type="entry name" value="TraA"/>
</dbReference>
<keyword evidence="11" id="KW-0812">Transmembrane</keyword>
<sequence length="105" mass="11571">MNAVVLKQKIKKFSKSKNTITIMTFFVLGALMMLFPSLQAHADDLFAGGKEQIKDSFGKGSTVVYVLYLIEIIAAIYTYARTKNLGVFVGIAVVMIFVNVVFGLI</sequence>
<keyword evidence="13" id="KW-1185">Reference proteome</keyword>
<reference evidence="12 13" key="1">
    <citation type="journal article" date="2017" name="Nat. Microbiol.">
        <title>Natural product diversity associated with the nematode symbionts Photorhabdus and Xenorhabdus.</title>
        <authorList>
            <person name="Tobias N.J."/>
            <person name="Wolff H."/>
            <person name="Djahanschiri B."/>
            <person name="Grundmann F."/>
            <person name="Kronenwerth M."/>
            <person name="Shi Y.M."/>
            <person name="Simonyi S."/>
            <person name="Grun P."/>
            <person name="Shapiro-Ilan D."/>
            <person name="Pidot S.J."/>
            <person name="Stinear T.P."/>
            <person name="Ebersberger I."/>
            <person name="Bode H.B."/>
        </authorList>
    </citation>
    <scope>NUCLEOTIDE SEQUENCE [LARGE SCALE GENOMIC DNA]</scope>
    <source>
        <strain evidence="12 13">DSM 22670</strain>
    </source>
</reference>
<feature type="transmembrane region" description="Helical" evidence="11">
    <location>
        <begin position="20"/>
        <end position="42"/>
    </location>
</feature>
<evidence type="ECO:0000256" key="6">
    <source>
        <dbReference type="ARBA" id="ARBA00022519"/>
    </source>
</evidence>
<evidence type="ECO:0000256" key="3">
    <source>
        <dbReference type="ARBA" id="ARBA00009586"/>
    </source>
</evidence>
<comment type="caution">
    <text evidence="12">The sequence shown here is derived from an EMBL/GenBank/DDBJ whole genome shotgun (WGS) entry which is preliminary data.</text>
</comment>
<accession>A0A2D0K865</accession>
<evidence type="ECO:0000256" key="5">
    <source>
        <dbReference type="ARBA" id="ARBA00022475"/>
    </source>
</evidence>
<feature type="transmembrane region" description="Helical" evidence="11">
    <location>
        <begin position="85"/>
        <end position="104"/>
    </location>
</feature>
<evidence type="ECO:0000256" key="7">
    <source>
        <dbReference type="ARBA" id="ARBA00022525"/>
    </source>
</evidence>
<comment type="subunit">
    <text evidence="10">Monomer. Interacts with itself to form filaments; also interacts with TraQ.</text>
</comment>
<evidence type="ECO:0000256" key="1">
    <source>
        <dbReference type="ARBA" id="ARBA00004429"/>
    </source>
</evidence>
<evidence type="ECO:0000256" key="4">
    <source>
        <dbReference type="ARBA" id="ARBA00018586"/>
    </source>
</evidence>
<dbReference type="RefSeq" id="WP_099119203.1">
    <property type="nucleotide sequence ID" value="NZ_NJAK01000003.1"/>
</dbReference>
<keyword evidence="9 11" id="KW-0472">Membrane</keyword>
<evidence type="ECO:0000256" key="8">
    <source>
        <dbReference type="ARBA" id="ARBA00022971"/>
    </source>
</evidence>
<evidence type="ECO:0000313" key="12">
    <source>
        <dbReference type="EMBL" id="PHM59550.1"/>
    </source>
</evidence>
<evidence type="ECO:0000256" key="9">
    <source>
        <dbReference type="ARBA" id="ARBA00023136"/>
    </source>
</evidence>
<organism evidence="12 13">
    <name type="scientific">Xenorhabdus ishibashii</name>
    <dbReference type="NCBI Taxonomy" id="1034471"/>
    <lineage>
        <taxon>Bacteria</taxon>
        <taxon>Pseudomonadati</taxon>
        <taxon>Pseudomonadota</taxon>
        <taxon>Gammaproteobacteria</taxon>
        <taxon>Enterobacterales</taxon>
        <taxon>Morganellaceae</taxon>
        <taxon>Xenorhabdus</taxon>
    </lineage>
</organism>
<comment type="subcellular location">
    <subcellularLocation>
        <location evidence="1">Cell inner membrane</location>
        <topology evidence="1">Multi-pass membrane protein</topology>
    </subcellularLocation>
    <subcellularLocation>
        <location evidence="2">Secreted</location>
    </subcellularLocation>
</comment>